<evidence type="ECO:0000256" key="3">
    <source>
        <dbReference type="ARBA" id="ARBA00022840"/>
    </source>
</evidence>
<dbReference type="GO" id="GO:0036064">
    <property type="term" value="C:ciliary basal body"/>
    <property type="evidence" value="ECO:0007669"/>
    <property type="project" value="TreeGrafter"/>
</dbReference>
<name>A0A146KAW4_9EUKA</name>
<dbReference type="Gene3D" id="3.30.470.20">
    <property type="entry name" value="ATP-grasp fold, B domain"/>
    <property type="match status" value="1"/>
</dbReference>
<reference evidence="6" key="1">
    <citation type="submission" date="2015-07" db="EMBL/GenBank/DDBJ databases">
        <title>Adaptation to a free-living lifestyle via gene acquisitions in the diplomonad Trepomonas sp. PC1.</title>
        <authorList>
            <person name="Xu F."/>
            <person name="Jerlstrom-Hultqvist J."/>
            <person name="Kolisko M."/>
            <person name="Simpson A.G.B."/>
            <person name="Roger A.J."/>
            <person name="Svard S.G."/>
            <person name="Andersson J.O."/>
        </authorList>
    </citation>
    <scope>NUCLEOTIDE SEQUENCE</scope>
    <source>
        <strain evidence="6">PC1</strain>
    </source>
</reference>
<keyword evidence="3" id="KW-0067">ATP-binding</keyword>
<sequence length="197" mass="23316">KTFVQFFESSSFSEFQQKIQNQITLLIKESFTNLYPDFFTESLPTPRNYFGRQGIDVLLTHDGQLKLLEVNRRAQQHTHTQAQREIAPKLIANELNLVGIPLLVSKRRIKVFKNKFKAQSKKEFMVSDLLLEKIEREKPRFQQRIFTDKADCKKLNKEQKRKVFQIRDEQTRLGGFRRVEFSELGQGRFNGVFRCVE</sequence>
<dbReference type="GO" id="GO:0015631">
    <property type="term" value="F:tubulin binding"/>
    <property type="evidence" value="ECO:0007669"/>
    <property type="project" value="TreeGrafter"/>
</dbReference>
<dbReference type="EMBL" id="GDID01004077">
    <property type="protein sequence ID" value="JAP92529.1"/>
    <property type="molecule type" value="Transcribed_RNA"/>
</dbReference>
<proteinExistence type="predicted"/>
<dbReference type="Pfam" id="PF03133">
    <property type="entry name" value="TTL"/>
    <property type="match status" value="1"/>
</dbReference>
<dbReference type="AlphaFoldDB" id="A0A146KAW4"/>
<evidence type="ECO:0000256" key="5">
    <source>
        <dbReference type="ARBA" id="ARBA00049274"/>
    </source>
</evidence>
<evidence type="ECO:0000256" key="4">
    <source>
        <dbReference type="ARBA" id="ARBA00041448"/>
    </source>
</evidence>
<dbReference type="GO" id="GO:0000226">
    <property type="term" value="P:microtubule cytoskeleton organization"/>
    <property type="evidence" value="ECO:0007669"/>
    <property type="project" value="TreeGrafter"/>
</dbReference>
<evidence type="ECO:0000256" key="1">
    <source>
        <dbReference type="ARBA" id="ARBA00022598"/>
    </source>
</evidence>
<gene>
    <name evidence="6" type="ORF">TPC1_15497</name>
</gene>
<keyword evidence="1 6" id="KW-0436">Ligase</keyword>
<dbReference type="InterPro" id="IPR004344">
    <property type="entry name" value="TTL/TTLL_fam"/>
</dbReference>
<dbReference type="GO" id="GO:0005524">
    <property type="term" value="F:ATP binding"/>
    <property type="evidence" value="ECO:0007669"/>
    <property type="project" value="UniProtKB-KW"/>
</dbReference>
<feature type="non-terminal residue" evidence="6">
    <location>
        <position position="1"/>
    </location>
</feature>
<evidence type="ECO:0000256" key="2">
    <source>
        <dbReference type="ARBA" id="ARBA00022741"/>
    </source>
</evidence>
<comment type="catalytic activity">
    <reaction evidence="5">
        <text>L-glutamyl-[protein] + L-glutamate + ATP = gamma-L-glutamyl-L-glutamyl-[protein] + ADP + phosphate + H(+)</text>
        <dbReference type="Rhea" id="RHEA:60144"/>
        <dbReference type="Rhea" id="RHEA-COMP:10208"/>
        <dbReference type="Rhea" id="RHEA-COMP:15517"/>
        <dbReference type="ChEBI" id="CHEBI:15378"/>
        <dbReference type="ChEBI" id="CHEBI:29973"/>
        <dbReference type="ChEBI" id="CHEBI:29985"/>
        <dbReference type="ChEBI" id="CHEBI:30616"/>
        <dbReference type="ChEBI" id="CHEBI:43474"/>
        <dbReference type="ChEBI" id="CHEBI:143622"/>
        <dbReference type="ChEBI" id="CHEBI:456216"/>
    </reaction>
    <physiologicalReaction direction="left-to-right" evidence="5">
        <dbReference type="Rhea" id="RHEA:60145"/>
    </physiologicalReaction>
</comment>
<dbReference type="PANTHER" id="PTHR12241">
    <property type="entry name" value="TUBULIN POLYGLUTAMYLASE"/>
    <property type="match status" value="1"/>
</dbReference>
<protein>
    <recommendedName>
        <fullName evidence="4">Tubulin--tyrosine ligase-like protein 5</fullName>
    </recommendedName>
</protein>
<evidence type="ECO:0000313" key="6">
    <source>
        <dbReference type="EMBL" id="JAP92529.1"/>
    </source>
</evidence>
<organism evidence="6">
    <name type="scientific">Trepomonas sp. PC1</name>
    <dbReference type="NCBI Taxonomy" id="1076344"/>
    <lineage>
        <taxon>Eukaryota</taxon>
        <taxon>Metamonada</taxon>
        <taxon>Diplomonadida</taxon>
        <taxon>Hexamitidae</taxon>
        <taxon>Hexamitinae</taxon>
        <taxon>Trepomonas</taxon>
    </lineage>
</organism>
<accession>A0A146KAW4</accession>
<dbReference type="GO" id="GO:0070740">
    <property type="term" value="F:tubulin-glutamic acid ligase activity"/>
    <property type="evidence" value="ECO:0007669"/>
    <property type="project" value="TreeGrafter"/>
</dbReference>
<keyword evidence="2" id="KW-0547">Nucleotide-binding</keyword>
<dbReference type="SUPFAM" id="SSF56059">
    <property type="entry name" value="Glutathione synthetase ATP-binding domain-like"/>
    <property type="match status" value="1"/>
</dbReference>
<dbReference type="PANTHER" id="PTHR12241:SF145">
    <property type="entry name" value="TUBULIN POLYGLUTAMYLASE TTLL5"/>
    <property type="match status" value="1"/>
</dbReference>